<dbReference type="SUPFAM" id="SSF51182">
    <property type="entry name" value="RmlC-like cupins"/>
    <property type="match status" value="1"/>
</dbReference>
<dbReference type="InterPro" id="IPR011051">
    <property type="entry name" value="RmlC_Cupin_sf"/>
</dbReference>
<comment type="catalytic activity">
    <reaction evidence="1">
        <text>dTDP-4-dehydro-6-deoxy-alpha-D-glucose = dTDP-4-dehydro-beta-L-rhamnose</text>
        <dbReference type="Rhea" id="RHEA:16969"/>
        <dbReference type="ChEBI" id="CHEBI:57649"/>
        <dbReference type="ChEBI" id="CHEBI:62830"/>
        <dbReference type="EC" id="5.1.3.13"/>
    </reaction>
</comment>
<evidence type="ECO:0000256" key="7">
    <source>
        <dbReference type="ARBA" id="ARBA00033311"/>
    </source>
</evidence>
<dbReference type="Proteomes" id="UP000680714">
    <property type="component" value="Unassembled WGS sequence"/>
</dbReference>
<reference evidence="8 9" key="1">
    <citation type="submission" date="2021-04" db="EMBL/GenBank/DDBJ databases">
        <title>Magnetospirillum sulfuroxidans sp. nov., a facultative chemolithoautotrophic sulfur-oxidizing alphaproteobacterium isolated from freshwater sediment and proposals for Paramagetospirillum gen. nov., and Magnetospirillaceae fam. nov.</title>
        <authorList>
            <person name="Koziaeva V."/>
            <person name="Geelhoed J.S."/>
            <person name="Sorokin D.Y."/>
            <person name="Grouzdev D.S."/>
        </authorList>
    </citation>
    <scope>NUCLEOTIDE SEQUENCE [LARGE SCALE GENOMIC DNA]</scope>
    <source>
        <strain evidence="8 9">J10</strain>
    </source>
</reference>
<gene>
    <name evidence="8" type="ORF">KEC16_18365</name>
</gene>
<comment type="function">
    <text evidence="2">Catalyzes the epimerization of the C3' and C5'positions of dTDP-6-deoxy-D-xylo-4-hexulose, forming dTDP-6-deoxy-L-lyxo-4-hexulose.</text>
</comment>
<protein>
    <recommendedName>
        <fullName evidence="4">dTDP-4-dehydrorhamnose 3,5-epimerase</fullName>
        <ecNumber evidence="3">5.1.3.13</ecNumber>
    </recommendedName>
    <alternativeName>
        <fullName evidence="6">Thymidine diphospho-4-keto-rhamnose 3,5-epimerase</fullName>
    </alternativeName>
    <alternativeName>
        <fullName evidence="5">dTDP-4-keto-6-deoxyglucose 3,5-epimerase</fullName>
    </alternativeName>
    <alternativeName>
        <fullName evidence="7">dTDP-6-deoxy-D-xylo-4-hexulose 3,5-epimerase</fullName>
    </alternativeName>
</protein>
<evidence type="ECO:0000256" key="3">
    <source>
        <dbReference type="ARBA" id="ARBA00012098"/>
    </source>
</evidence>
<dbReference type="EMBL" id="JAGTUF010000029">
    <property type="protein sequence ID" value="MBR9973694.1"/>
    <property type="molecule type" value="Genomic_DNA"/>
</dbReference>
<proteinExistence type="predicted"/>
<evidence type="ECO:0000256" key="1">
    <source>
        <dbReference type="ARBA" id="ARBA00001298"/>
    </source>
</evidence>
<keyword evidence="9" id="KW-1185">Reference proteome</keyword>
<evidence type="ECO:0000313" key="9">
    <source>
        <dbReference type="Proteomes" id="UP000680714"/>
    </source>
</evidence>
<evidence type="ECO:0000256" key="6">
    <source>
        <dbReference type="ARBA" id="ARBA00031424"/>
    </source>
</evidence>
<evidence type="ECO:0000256" key="4">
    <source>
        <dbReference type="ARBA" id="ARBA00019595"/>
    </source>
</evidence>
<dbReference type="InterPro" id="IPR000888">
    <property type="entry name" value="RmlC-like"/>
</dbReference>
<sequence>MIDGVVVTPLRRIADDRGAVMHMLRADSPVFRQFGEIYFSSVHPGKIKAWHYHRRMGLNYAVPVGRINFVLYDPRPGSSTESQIREIALGGDDYALVSVPPGLWTGFQCVGGETALVANCATLAHDPSEAERKDHDDPFIPYIWRDRP</sequence>
<dbReference type="InterPro" id="IPR014710">
    <property type="entry name" value="RmlC-like_jellyroll"/>
</dbReference>
<dbReference type="PANTHER" id="PTHR21047">
    <property type="entry name" value="DTDP-6-DEOXY-D-GLUCOSE-3,5 EPIMERASE"/>
    <property type="match status" value="1"/>
</dbReference>
<name>A0ABS5IGY1_9PROT</name>
<accession>A0ABS5IGY1</accession>
<evidence type="ECO:0000313" key="8">
    <source>
        <dbReference type="EMBL" id="MBR9973694.1"/>
    </source>
</evidence>
<dbReference type="Gene3D" id="2.60.120.10">
    <property type="entry name" value="Jelly Rolls"/>
    <property type="match status" value="1"/>
</dbReference>
<dbReference type="Pfam" id="PF00908">
    <property type="entry name" value="dTDP_sugar_isom"/>
    <property type="match status" value="1"/>
</dbReference>
<comment type="caution">
    <text evidence="8">The sequence shown here is derived from an EMBL/GenBank/DDBJ whole genome shotgun (WGS) entry which is preliminary data.</text>
</comment>
<dbReference type="PANTHER" id="PTHR21047:SF2">
    <property type="entry name" value="THYMIDINE DIPHOSPHO-4-KETO-RHAMNOSE 3,5-EPIMERASE"/>
    <property type="match status" value="1"/>
</dbReference>
<dbReference type="EC" id="5.1.3.13" evidence="3"/>
<evidence type="ECO:0000256" key="2">
    <source>
        <dbReference type="ARBA" id="ARBA00001997"/>
    </source>
</evidence>
<organism evidence="8 9">
    <name type="scientific">Magnetospirillum sulfuroxidans</name>
    <dbReference type="NCBI Taxonomy" id="611300"/>
    <lineage>
        <taxon>Bacteria</taxon>
        <taxon>Pseudomonadati</taxon>
        <taxon>Pseudomonadota</taxon>
        <taxon>Alphaproteobacteria</taxon>
        <taxon>Rhodospirillales</taxon>
        <taxon>Rhodospirillaceae</taxon>
        <taxon>Magnetospirillum</taxon>
    </lineage>
</organism>
<evidence type="ECO:0000256" key="5">
    <source>
        <dbReference type="ARBA" id="ARBA00029758"/>
    </source>
</evidence>
<dbReference type="RefSeq" id="WP_211551666.1">
    <property type="nucleotide sequence ID" value="NZ_JAGTUF010000029.1"/>
</dbReference>